<dbReference type="AlphaFoldDB" id="A0A024FT30"/>
<reference evidence="2 3" key="1">
    <citation type="submission" date="2012-05" db="EMBL/GenBank/DDBJ databases">
        <title>Recombination and specialization in a pathogen metapopulation.</title>
        <authorList>
            <person name="Gardiner A."/>
            <person name="Kemen E."/>
            <person name="Schultz-Larsen T."/>
            <person name="MacLean D."/>
            <person name="Van Oosterhout C."/>
            <person name="Jones J.D.G."/>
        </authorList>
    </citation>
    <scope>NUCLEOTIDE SEQUENCE [LARGE SCALE GENOMIC DNA]</scope>
    <source>
        <strain evidence="2 3">Ac Nc2</strain>
    </source>
</reference>
<feature type="region of interest" description="Disordered" evidence="1">
    <location>
        <begin position="271"/>
        <end position="309"/>
    </location>
</feature>
<dbReference type="Proteomes" id="UP000053237">
    <property type="component" value="Unassembled WGS sequence"/>
</dbReference>
<name>A0A024FT30_9STRA</name>
<proteinExistence type="predicted"/>
<organism evidence="2 3">
    <name type="scientific">Albugo candida</name>
    <dbReference type="NCBI Taxonomy" id="65357"/>
    <lineage>
        <taxon>Eukaryota</taxon>
        <taxon>Sar</taxon>
        <taxon>Stramenopiles</taxon>
        <taxon>Oomycota</taxon>
        <taxon>Peronosporomycetes</taxon>
        <taxon>Albuginales</taxon>
        <taxon>Albuginaceae</taxon>
        <taxon>Albugo</taxon>
    </lineage>
</organism>
<comment type="caution">
    <text evidence="2">The sequence shown here is derived from an EMBL/GenBank/DDBJ whole genome shotgun (WGS) entry which is preliminary data.</text>
</comment>
<sequence length="365" mass="41946">MQSSKVMSAQATFREIVKKEFEVLLQEGIERDVAVRQLLHRIVGSISQPSPQEVERVMAKFQMTRDDASRALIVKQEIAQLRKQGLDALEAILELTRKMQSRHDIKKVDPHTKNGCEVETQKKENLQSPMTLCQRIGSVSISTTQEKDKRWSEEATTTMYDNCHSAELLSKKRKMEERREESYFDGKEHCQNEMVNACNDIMGDSVAAKRQKVSSVLNLSSVDMDSIRIENSDALFTESDVNNDKARSSKSDELLQSVDVTSCTTAVKAKEKKRTSFVNRRSSSSEREEEKSCSVTIKSKQKRPHNMLSADYNTDNALYALKPVDEERSNLTDPYQVHPHDTHFHHTAHTYHHHSYLRHSKRHRK</sequence>
<evidence type="ECO:0000256" key="1">
    <source>
        <dbReference type="SAM" id="MobiDB-lite"/>
    </source>
</evidence>
<feature type="compositionally biased region" description="Basic and acidic residues" evidence="1">
    <location>
        <begin position="283"/>
        <end position="292"/>
    </location>
</feature>
<keyword evidence="3" id="KW-1185">Reference proteome</keyword>
<evidence type="ECO:0000313" key="2">
    <source>
        <dbReference type="EMBL" id="CCI10238.1"/>
    </source>
</evidence>
<protein>
    <submittedName>
        <fullName evidence="2">Uncharacterized protein</fullName>
    </submittedName>
</protein>
<dbReference type="InParanoid" id="A0A024FT30"/>
<dbReference type="OrthoDB" id="75248at2759"/>
<accession>A0A024FT30</accession>
<gene>
    <name evidence="2" type="ORF">BN9_082570</name>
</gene>
<evidence type="ECO:0000313" key="3">
    <source>
        <dbReference type="Proteomes" id="UP000053237"/>
    </source>
</evidence>
<dbReference type="EMBL" id="CAIX01000160">
    <property type="protein sequence ID" value="CCI10238.1"/>
    <property type="molecule type" value="Genomic_DNA"/>
</dbReference>